<evidence type="ECO:0000313" key="4">
    <source>
        <dbReference type="Proteomes" id="UP000199622"/>
    </source>
</evidence>
<dbReference type="SUPFAM" id="SSF47413">
    <property type="entry name" value="lambda repressor-like DNA-binding domains"/>
    <property type="match status" value="1"/>
</dbReference>
<proteinExistence type="predicted"/>
<dbReference type="RefSeq" id="WP_091306841.1">
    <property type="nucleotide sequence ID" value="NZ_FNSO01000004.1"/>
</dbReference>
<keyword evidence="4" id="KW-1185">Reference proteome</keyword>
<evidence type="ECO:0000256" key="1">
    <source>
        <dbReference type="SAM" id="MobiDB-lite"/>
    </source>
</evidence>
<dbReference type="Proteomes" id="UP000199622">
    <property type="component" value="Unassembled WGS sequence"/>
</dbReference>
<dbReference type="Gene3D" id="1.10.260.40">
    <property type="entry name" value="lambda repressor-like DNA-binding domains"/>
    <property type="match status" value="1"/>
</dbReference>
<organism evidence="3 4">
    <name type="scientific">Amycolatopsis tolypomycina</name>
    <dbReference type="NCBI Taxonomy" id="208445"/>
    <lineage>
        <taxon>Bacteria</taxon>
        <taxon>Bacillati</taxon>
        <taxon>Actinomycetota</taxon>
        <taxon>Actinomycetes</taxon>
        <taxon>Pseudonocardiales</taxon>
        <taxon>Pseudonocardiaceae</taxon>
        <taxon>Amycolatopsis</taxon>
    </lineage>
</organism>
<dbReference type="EMBL" id="FNSO01000004">
    <property type="protein sequence ID" value="SEC14490.1"/>
    <property type="molecule type" value="Genomic_DNA"/>
</dbReference>
<feature type="region of interest" description="Disordered" evidence="1">
    <location>
        <begin position="67"/>
        <end position="88"/>
    </location>
</feature>
<gene>
    <name evidence="3" type="ORF">SAMN04489727_2728</name>
</gene>
<dbReference type="AlphaFoldDB" id="A0A1H4Q4N5"/>
<sequence length="402" mass="43181">MTGSFGAHLRRTREQSGMSLGALATKINYSKSYLSKIENDLKPPTPDIARRCDAVFGTAGLLSSLVGQSEAEPGAESREDGFDASPELPLAGRAAHPAAIDEPVLEGLRAAFDQFRHLGTISTPGAVLGPVVAQLHVLRAAAHGQPEQVRRQVLLLASRAAEYVGWMSQEAGDEAAALWWTHRAVAIAEEAEDRHFAGYALVRQAEIAMYRQDPLTTIDLAMQAQAVRSAGTRIRGLAARCEAQGRALVGDADGYHRALERATNLLAERDPVVAGTPHLGSASVADEIALSHGWSLYDLGRQAEAAEVLDAHVTGIAAGARRARARFGARRVLAHAGSGEIEHALALAPAVLEDARYVDSATIRTDLRELAKVFARWHGHPGVRELRLELATLLRLKPRYTP</sequence>
<evidence type="ECO:0000313" key="3">
    <source>
        <dbReference type="EMBL" id="SEC14490.1"/>
    </source>
</evidence>
<dbReference type="GO" id="GO:0003677">
    <property type="term" value="F:DNA binding"/>
    <property type="evidence" value="ECO:0007669"/>
    <property type="project" value="InterPro"/>
</dbReference>
<dbReference type="InterPro" id="IPR001387">
    <property type="entry name" value="Cro/C1-type_HTH"/>
</dbReference>
<feature type="domain" description="HTH cro/C1-type" evidence="2">
    <location>
        <begin position="9"/>
        <end position="62"/>
    </location>
</feature>
<evidence type="ECO:0000259" key="2">
    <source>
        <dbReference type="PROSITE" id="PS50943"/>
    </source>
</evidence>
<dbReference type="CDD" id="cd00093">
    <property type="entry name" value="HTH_XRE"/>
    <property type="match status" value="1"/>
</dbReference>
<dbReference type="Pfam" id="PF13560">
    <property type="entry name" value="HTH_31"/>
    <property type="match status" value="1"/>
</dbReference>
<dbReference type="SMART" id="SM00530">
    <property type="entry name" value="HTH_XRE"/>
    <property type="match status" value="1"/>
</dbReference>
<dbReference type="InterPro" id="IPR010982">
    <property type="entry name" value="Lambda_DNA-bd_dom_sf"/>
</dbReference>
<reference evidence="4" key="1">
    <citation type="submission" date="2016-10" db="EMBL/GenBank/DDBJ databases">
        <authorList>
            <person name="Varghese N."/>
            <person name="Submissions S."/>
        </authorList>
    </citation>
    <scope>NUCLEOTIDE SEQUENCE [LARGE SCALE GENOMIC DNA]</scope>
    <source>
        <strain evidence="4">DSM 44544</strain>
    </source>
</reference>
<dbReference type="OrthoDB" id="5184419at2"/>
<name>A0A1H4Q4N5_9PSEU</name>
<accession>A0A1H4Q4N5</accession>
<dbReference type="STRING" id="208445.SAMN04489727_2728"/>
<dbReference type="PROSITE" id="PS50943">
    <property type="entry name" value="HTH_CROC1"/>
    <property type="match status" value="1"/>
</dbReference>
<protein>
    <submittedName>
        <fullName evidence="3">Helix-turn-helix domain-containing protein</fullName>
    </submittedName>
</protein>